<feature type="region of interest" description="Disordered" evidence="1">
    <location>
        <begin position="71"/>
        <end position="96"/>
    </location>
</feature>
<reference evidence="2" key="1">
    <citation type="journal article" date="2023" name="Science">
        <title>Genome structures resolve the early diversification of teleost fishes.</title>
        <authorList>
            <person name="Parey E."/>
            <person name="Louis A."/>
            <person name="Montfort J."/>
            <person name="Bouchez O."/>
            <person name="Roques C."/>
            <person name="Iampietro C."/>
            <person name="Lluch J."/>
            <person name="Castinel A."/>
            <person name="Donnadieu C."/>
            <person name="Desvignes T."/>
            <person name="Floi Bucao C."/>
            <person name="Jouanno E."/>
            <person name="Wen M."/>
            <person name="Mejri S."/>
            <person name="Dirks R."/>
            <person name="Jansen H."/>
            <person name="Henkel C."/>
            <person name="Chen W.J."/>
            <person name="Zahm M."/>
            <person name="Cabau C."/>
            <person name="Klopp C."/>
            <person name="Thompson A.W."/>
            <person name="Robinson-Rechavi M."/>
            <person name="Braasch I."/>
            <person name="Lecointre G."/>
            <person name="Bobe J."/>
            <person name="Postlethwait J.H."/>
            <person name="Berthelot C."/>
            <person name="Roest Crollius H."/>
            <person name="Guiguen Y."/>
        </authorList>
    </citation>
    <scope>NUCLEOTIDE SEQUENCE</scope>
    <source>
        <strain evidence="2">NC1722</strain>
    </source>
</reference>
<organism evidence="2 3">
    <name type="scientific">Aldrovandia affinis</name>
    <dbReference type="NCBI Taxonomy" id="143900"/>
    <lineage>
        <taxon>Eukaryota</taxon>
        <taxon>Metazoa</taxon>
        <taxon>Chordata</taxon>
        <taxon>Craniata</taxon>
        <taxon>Vertebrata</taxon>
        <taxon>Euteleostomi</taxon>
        <taxon>Actinopterygii</taxon>
        <taxon>Neopterygii</taxon>
        <taxon>Teleostei</taxon>
        <taxon>Notacanthiformes</taxon>
        <taxon>Halosauridae</taxon>
        <taxon>Aldrovandia</taxon>
    </lineage>
</organism>
<evidence type="ECO:0000313" key="2">
    <source>
        <dbReference type="EMBL" id="KAJ8371989.1"/>
    </source>
</evidence>
<dbReference type="AlphaFoldDB" id="A0AAD7W1Q1"/>
<protein>
    <submittedName>
        <fullName evidence="2">Uncharacterized protein</fullName>
    </submittedName>
</protein>
<dbReference type="EMBL" id="JAINUG010000421">
    <property type="protein sequence ID" value="KAJ8371989.1"/>
    <property type="molecule type" value="Genomic_DNA"/>
</dbReference>
<name>A0AAD7W1Q1_9TELE</name>
<gene>
    <name evidence="2" type="ORF">AAFF_G00298110</name>
</gene>
<sequence>MQTVGLIHTLEQCLNRMQTVGLIHTLEQCLNRMQTVGLIHTLEQCLNRMQTSQDGPANEVCSCDPRDLEWPTRRSRGGNAELKSPGGDVTSCGGQT</sequence>
<proteinExistence type="predicted"/>
<comment type="caution">
    <text evidence="2">The sequence shown here is derived from an EMBL/GenBank/DDBJ whole genome shotgun (WGS) entry which is preliminary data.</text>
</comment>
<keyword evidence="3" id="KW-1185">Reference proteome</keyword>
<evidence type="ECO:0000256" key="1">
    <source>
        <dbReference type="SAM" id="MobiDB-lite"/>
    </source>
</evidence>
<dbReference type="Proteomes" id="UP001221898">
    <property type="component" value="Unassembled WGS sequence"/>
</dbReference>
<accession>A0AAD7W1Q1</accession>
<evidence type="ECO:0000313" key="3">
    <source>
        <dbReference type="Proteomes" id="UP001221898"/>
    </source>
</evidence>